<evidence type="ECO:0000256" key="1">
    <source>
        <dbReference type="ARBA" id="ARBA00004651"/>
    </source>
</evidence>
<comment type="subcellular location">
    <subcellularLocation>
        <location evidence="1">Cell membrane</location>
        <topology evidence="1">Multi-pass membrane protein</topology>
    </subcellularLocation>
</comment>
<keyword evidence="5 6" id="KW-0472">Membrane</keyword>
<keyword evidence="2" id="KW-1003">Cell membrane</keyword>
<evidence type="ECO:0000313" key="9">
    <source>
        <dbReference type="Proteomes" id="UP000294914"/>
    </source>
</evidence>
<evidence type="ECO:0000256" key="5">
    <source>
        <dbReference type="ARBA" id="ARBA00023136"/>
    </source>
</evidence>
<feature type="domain" description="MrpA C-terminal/MbhD" evidence="7">
    <location>
        <begin position="18"/>
        <end position="82"/>
    </location>
</feature>
<keyword evidence="4 6" id="KW-1133">Transmembrane helix</keyword>
<evidence type="ECO:0000313" key="8">
    <source>
        <dbReference type="EMBL" id="TDY02603.1"/>
    </source>
</evidence>
<gene>
    <name evidence="8" type="ORF">EDC23_0978</name>
</gene>
<dbReference type="AlphaFoldDB" id="A0A4R8IYT0"/>
<feature type="transmembrane region" description="Helical" evidence="6">
    <location>
        <begin position="6"/>
        <end position="24"/>
    </location>
</feature>
<keyword evidence="9" id="KW-1185">Reference proteome</keyword>
<evidence type="ECO:0000256" key="2">
    <source>
        <dbReference type="ARBA" id="ARBA00022475"/>
    </source>
</evidence>
<protein>
    <submittedName>
        <fullName evidence="8">Putative MnhB-related membrane protein</fullName>
    </submittedName>
</protein>
<dbReference type="RefSeq" id="WP_243830717.1">
    <property type="nucleotide sequence ID" value="NZ_SOQX01000002.1"/>
</dbReference>
<feature type="transmembrane region" description="Helical" evidence="6">
    <location>
        <begin position="31"/>
        <end position="53"/>
    </location>
</feature>
<accession>A0A4R8IYT0</accession>
<reference evidence="8 9" key="1">
    <citation type="submission" date="2019-03" db="EMBL/GenBank/DDBJ databases">
        <title>Genomic Encyclopedia of Type Strains, Phase IV (KMG-IV): sequencing the most valuable type-strain genomes for metagenomic binning, comparative biology and taxonomic classification.</title>
        <authorList>
            <person name="Goeker M."/>
        </authorList>
    </citation>
    <scope>NUCLEOTIDE SEQUENCE [LARGE SCALE GENOMIC DNA]</scope>
    <source>
        <strain evidence="8 9">DSM 16326</strain>
    </source>
</reference>
<dbReference type="EMBL" id="SOQX01000002">
    <property type="protein sequence ID" value="TDY02603.1"/>
    <property type="molecule type" value="Genomic_DNA"/>
</dbReference>
<evidence type="ECO:0000256" key="3">
    <source>
        <dbReference type="ARBA" id="ARBA00022692"/>
    </source>
</evidence>
<dbReference type="InterPro" id="IPR025383">
    <property type="entry name" value="MrpA_C/MbhD"/>
</dbReference>
<comment type="caution">
    <text evidence="8">The sequence shown here is derived from an EMBL/GenBank/DDBJ whole genome shotgun (WGS) entry which is preliminary data.</text>
</comment>
<evidence type="ECO:0000259" key="7">
    <source>
        <dbReference type="Pfam" id="PF13244"/>
    </source>
</evidence>
<sequence>MAIATLLGWALDGLLMLVLLWLAWRVLACKGLFRAVVLFIAFGLVLSLVWVRLDAPDVALAEAAIGAGLTGALLLSTLARLDALDAKQDEDASS</sequence>
<evidence type="ECO:0000256" key="6">
    <source>
        <dbReference type="SAM" id="Phobius"/>
    </source>
</evidence>
<evidence type="ECO:0000256" key="4">
    <source>
        <dbReference type="ARBA" id="ARBA00022989"/>
    </source>
</evidence>
<dbReference type="Proteomes" id="UP000294914">
    <property type="component" value="Unassembled WGS sequence"/>
</dbReference>
<proteinExistence type="predicted"/>
<dbReference type="GO" id="GO:0005886">
    <property type="term" value="C:plasma membrane"/>
    <property type="evidence" value="ECO:0007669"/>
    <property type="project" value="UniProtKB-SubCell"/>
</dbReference>
<keyword evidence="3 6" id="KW-0812">Transmembrane</keyword>
<organism evidence="8 9">
    <name type="scientific">Thiohalophilus thiocyanatoxydans</name>
    <dbReference type="NCBI Taxonomy" id="381308"/>
    <lineage>
        <taxon>Bacteria</taxon>
        <taxon>Pseudomonadati</taxon>
        <taxon>Pseudomonadota</taxon>
        <taxon>Gammaproteobacteria</taxon>
        <taxon>Thiohalomonadales</taxon>
        <taxon>Thiohalophilaceae</taxon>
        <taxon>Thiohalophilus</taxon>
    </lineage>
</organism>
<name>A0A4R8IYT0_9GAMM</name>
<feature type="transmembrane region" description="Helical" evidence="6">
    <location>
        <begin position="59"/>
        <end position="79"/>
    </location>
</feature>
<dbReference type="Pfam" id="PF13244">
    <property type="entry name" value="MbhD"/>
    <property type="match status" value="1"/>
</dbReference>